<evidence type="ECO:0000256" key="4">
    <source>
        <dbReference type="ARBA" id="ARBA00017898"/>
    </source>
</evidence>
<dbReference type="FunFam" id="3.40.50.300:FF:000003">
    <property type="entry name" value="Elongation factor Tu"/>
    <property type="match status" value="1"/>
</dbReference>
<dbReference type="Pfam" id="PF03144">
    <property type="entry name" value="GTP_EFTU_D2"/>
    <property type="match status" value="1"/>
</dbReference>
<dbReference type="GO" id="GO:0005737">
    <property type="term" value="C:cytoplasm"/>
    <property type="evidence" value="ECO:0007669"/>
    <property type="project" value="UniProtKB-SubCell"/>
</dbReference>
<evidence type="ECO:0000256" key="3">
    <source>
        <dbReference type="ARBA" id="ARBA00011986"/>
    </source>
</evidence>
<dbReference type="InterPro" id="IPR004160">
    <property type="entry name" value="Transl_elong_EFTu/EF1A_C"/>
</dbReference>
<dbReference type="CDD" id="cd01884">
    <property type="entry name" value="EF_Tu"/>
    <property type="match status" value="1"/>
</dbReference>
<evidence type="ECO:0000256" key="9">
    <source>
        <dbReference type="ARBA" id="ARBA00051990"/>
    </source>
</evidence>
<dbReference type="SUPFAM" id="SSF50465">
    <property type="entry name" value="EF-Tu/eEF-1alpha/eIF2-gamma C-terminal domain"/>
    <property type="match status" value="1"/>
</dbReference>
<dbReference type="InterPro" id="IPR009000">
    <property type="entry name" value="Transl_B-barrel_sf"/>
</dbReference>
<dbReference type="SUPFAM" id="SSF52540">
    <property type="entry name" value="P-loop containing nucleoside triphosphate hydrolases"/>
    <property type="match status" value="1"/>
</dbReference>
<dbReference type="InterPro" id="IPR009001">
    <property type="entry name" value="Transl_elong_EF1A/Init_IF2_C"/>
</dbReference>
<proteinExistence type="inferred from homology"/>
<dbReference type="InterPro" id="IPR005225">
    <property type="entry name" value="Small_GTP-bd"/>
</dbReference>
<reference evidence="11 12" key="1">
    <citation type="submission" date="2024-05" db="EMBL/GenBank/DDBJ databases">
        <title>Genetic variation in Jamaican populations of the coffee berry borer (Hypothenemus hampei).</title>
        <authorList>
            <person name="Errbii M."/>
            <person name="Myrie A."/>
        </authorList>
    </citation>
    <scope>NUCLEOTIDE SEQUENCE [LARGE SCALE GENOMIC DNA]</scope>
    <source>
        <strain evidence="11">JA-Hopewell-2020-01-JO</strain>
        <tissue evidence="11">Whole body</tissue>
    </source>
</reference>
<evidence type="ECO:0000256" key="7">
    <source>
        <dbReference type="ARBA" id="ARBA00022917"/>
    </source>
</evidence>
<accession>A0ABD1F553</accession>
<keyword evidence="12" id="KW-1185">Reference proteome</keyword>
<sequence>MSSFVKIQTVGLSILQQQKLYMTDHKKLFSFCQICCKRRLNLTNRIQLLAPNSNCLYSTVAKTETQKDDKKKHINIGTIGHVDHGKTTLTAAITKYLQNEGLAKYMSYDEIDRAPEEKARGITINACHVGYSTKKRHYAHTDCPGHADYIKNMISGASQMDGAILVVAATDGEMPQTREHLLLARQVGVTKIIVYVNKADLVDKEVLELVDLEIRELLEDFGFDGINCPVIFGSALEALNGKDTEIGTQSIQKLLDAADLYITPPQRDFTSPFLLPIDNAFLVPGRGTVIVGTLNRGIIKKNSEAELLGFDNSLKTTVVDVQVFKKSVPEAKAGENIGALVRNIKVKDVKRGMLLCAPKSVKLCNRFKANIYFLSKAEGGRSRPVTSNYCQQLYSKTWTAPCRIDIDGGNMIMPGENANVKLTLLFKMVMDKGQQFTVRENNITVATGIITDTLPNVVVKNNLGSADLN</sequence>
<dbReference type="NCBIfam" id="NF000766">
    <property type="entry name" value="PRK00049.1"/>
    <property type="match status" value="1"/>
</dbReference>
<dbReference type="EMBL" id="JBDJPC010000002">
    <property type="protein sequence ID" value="KAL1512695.1"/>
    <property type="molecule type" value="Genomic_DNA"/>
</dbReference>
<dbReference type="PRINTS" id="PR00315">
    <property type="entry name" value="ELONGATNFCT"/>
</dbReference>
<dbReference type="Pfam" id="PF03143">
    <property type="entry name" value="GTP_EFTU_D3"/>
    <property type="match status" value="1"/>
</dbReference>
<evidence type="ECO:0000259" key="10">
    <source>
        <dbReference type="PROSITE" id="PS51722"/>
    </source>
</evidence>
<dbReference type="InterPro" id="IPR000795">
    <property type="entry name" value="T_Tr_GTP-bd_dom"/>
</dbReference>
<dbReference type="NCBIfam" id="NF009373">
    <property type="entry name" value="PRK12736.1"/>
    <property type="match status" value="1"/>
</dbReference>
<dbReference type="FunFam" id="2.40.30.10:FF:000085">
    <property type="entry name" value="Elongation factor Tu"/>
    <property type="match status" value="1"/>
</dbReference>
<dbReference type="PROSITE" id="PS51722">
    <property type="entry name" value="G_TR_2"/>
    <property type="match status" value="1"/>
</dbReference>
<evidence type="ECO:0000313" key="12">
    <source>
        <dbReference type="Proteomes" id="UP001566132"/>
    </source>
</evidence>
<dbReference type="GO" id="GO:0005525">
    <property type="term" value="F:GTP binding"/>
    <property type="evidence" value="ECO:0007669"/>
    <property type="project" value="UniProtKB-KW"/>
</dbReference>
<dbReference type="PANTHER" id="PTHR43721:SF2">
    <property type="entry name" value="ELONGATION FACTOR TU, MITOCHONDRIAL"/>
    <property type="match status" value="1"/>
</dbReference>
<dbReference type="CDD" id="cd03706">
    <property type="entry name" value="mtEFTU_III"/>
    <property type="match status" value="1"/>
</dbReference>
<evidence type="ECO:0000256" key="2">
    <source>
        <dbReference type="ARBA" id="ARBA00007249"/>
    </source>
</evidence>
<organism evidence="11 12">
    <name type="scientific">Hypothenemus hampei</name>
    <name type="common">Coffee berry borer</name>
    <dbReference type="NCBI Taxonomy" id="57062"/>
    <lineage>
        <taxon>Eukaryota</taxon>
        <taxon>Metazoa</taxon>
        <taxon>Ecdysozoa</taxon>
        <taxon>Arthropoda</taxon>
        <taxon>Hexapoda</taxon>
        <taxon>Insecta</taxon>
        <taxon>Pterygota</taxon>
        <taxon>Neoptera</taxon>
        <taxon>Endopterygota</taxon>
        <taxon>Coleoptera</taxon>
        <taxon>Polyphaga</taxon>
        <taxon>Cucujiformia</taxon>
        <taxon>Curculionidae</taxon>
        <taxon>Scolytinae</taxon>
        <taxon>Hypothenemus</taxon>
    </lineage>
</organism>
<keyword evidence="5" id="KW-0547">Nucleotide-binding</keyword>
<dbReference type="InterPro" id="IPR031157">
    <property type="entry name" value="G_TR_CS"/>
</dbReference>
<protein>
    <recommendedName>
        <fullName evidence="4">Elongation factor Tu, mitochondrial</fullName>
        <ecNumber evidence="3">3.6.5.3</ecNumber>
    </recommendedName>
</protein>
<keyword evidence="6" id="KW-0251">Elongation factor</keyword>
<dbReference type="InterPro" id="IPR033720">
    <property type="entry name" value="EFTU_2"/>
</dbReference>
<keyword evidence="7" id="KW-0648">Protein biosynthesis</keyword>
<dbReference type="InterPro" id="IPR050055">
    <property type="entry name" value="EF-Tu_GTPase"/>
</dbReference>
<keyword evidence="8" id="KW-0342">GTP-binding</keyword>
<dbReference type="Gene3D" id="2.40.30.10">
    <property type="entry name" value="Translation factors"/>
    <property type="match status" value="2"/>
</dbReference>
<dbReference type="InterPro" id="IPR004161">
    <property type="entry name" value="EFTu-like_2"/>
</dbReference>
<dbReference type="PANTHER" id="PTHR43721">
    <property type="entry name" value="ELONGATION FACTOR TU-RELATED"/>
    <property type="match status" value="1"/>
</dbReference>
<dbReference type="NCBIfam" id="NF009372">
    <property type="entry name" value="PRK12735.1"/>
    <property type="match status" value="1"/>
</dbReference>
<evidence type="ECO:0000256" key="8">
    <source>
        <dbReference type="ARBA" id="ARBA00023134"/>
    </source>
</evidence>
<name>A0ABD1F553_HYPHA</name>
<comment type="caution">
    <text evidence="11">The sequence shown here is derived from an EMBL/GenBank/DDBJ whole genome shotgun (WGS) entry which is preliminary data.</text>
</comment>
<comment type="similarity">
    <text evidence="2">Belongs to the TRAFAC class translation factor GTPase superfamily. Classic translation factor GTPase family. EF-Tu/EF-1A subfamily.</text>
</comment>
<dbReference type="InterPro" id="IPR041709">
    <property type="entry name" value="EF-Tu_GTP-bd"/>
</dbReference>
<evidence type="ECO:0000313" key="11">
    <source>
        <dbReference type="EMBL" id="KAL1512695.1"/>
    </source>
</evidence>
<dbReference type="CDD" id="cd03697">
    <property type="entry name" value="EFTU_II"/>
    <property type="match status" value="1"/>
</dbReference>
<comment type="subcellular location">
    <subcellularLocation>
        <location evidence="1">Cytoplasm</location>
    </subcellularLocation>
</comment>
<evidence type="ECO:0000256" key="5">
    <source>
        <dbReference type="ARBA" id="ARBA00022741"/>
    </source>
</evidence>
<dbReference type="NCBIfam" id="TIGR00231">
    <property type="entry name" value="small_GTP"/>
    <property type="match status" value="1"/>
</dbReference>
<dbReference type="InterPro" id="IPR027417">
    <property type="entry name" value="P-loop_NTPase"/>
</dbReference>
<feature type="domain" description="Tr-type G" evidence="10">
    <location>
        <begin position="71"/>
        <end position="266"/>
    </location>
</feature>
<comment type="catalytic activity">
    <reaction evidence="9">
        <text>GTP + H2O = GDP + phosphate + H(+)</text>
        <dbReference type="Rhea" id="RHEA:19669"/>
        <dbReference type="ChEBI" id="CHEBI:15377"/>
        <dbReference type="ChEBI" id="CHEBI:15378"/>
        <dbReference type="ChEBI" id="CHEBI:37565"/>
        <dbReference type="ChEBI" id="CHEBI:43474"/>
        <dbReference type="ChEBI" id="CHEBI:58189"/>
        <dbReference type="EC" id="3.6.5.3"/>
    </reaction>
    <physiologicalReaction direction="left-to-right" evidence="9">
        <dbReference type="Rhea" id="RHEA:19670"/>
    </physiologicalReaction>
</comment>
<dbReference type="PROSITE" id="PS00301">
    <property type="entry name" value="G_TR_1"/>
    <property type="match status" value="1"/>
</dbReference>
<evidence type="ECO:0000256" key="6">
    <source>
        <dbReference type="ARBA" id="ARBA00022768"/>
    </source>
</evidence>
<gene>
    <name evidence="11" type="ORF">ABEB36_002244</name>
</gene>
<dbReference type="AlphaFoldDB" id="A0ABD1F553"/>
<dbReference type="SUPFAM" id="SSF50447">
    <property type="entry name" value="Translation proteins"/>
    <property type="match status" value="1"/>
</dbReference>
<dbReference type="Proteomes" id="UP001566132">
    <property type="component" value="Unassembled WGS sequence"/>
</dbReference>
<dbReference type="EC" id="3.6.5.3" evidence="3"/>
<dbReference type="Pfam" id="PF00009">
    <property type="entry name" value="GTP_EFTU"/>
    <property type="match status" value="1"/>
</dbReference>
<dbReference type="GO" id="GO:0003746">
    <property type="term" value="F:translation elongation factor activity"/>
    <property type="evidence" value="ECO:0007669"/>
    <property type="project" value="UniProtKB-KW"/>
</dbReference>
<dbReference type="Gene3D" id="3.40.50.300">
    <property type="entry name" value="P-loop containing nucleotide triphosphate hydrolases"/>
    <property type="match status" value="1"/>
</dbReference>
<evidence type="ECO:0000256" key="1">
    <source>
        <dbReference type="ARBA" id="ARBA00004496"/>
    </source>
</evidence>